<gene>
    <name evidence="2" type="ORF">DFR68_103570</name>
</gene>
<dbReference type="OrthoDB" id="583768at2"/>
<dbReference type="NCBIfam" id="NF033537">
    <property type="entry name" value="lasso_biosyn_B2"/>
    <property type="match status" value="1"/>
</dbReference>
<reference evidence="2 3" key="1">
    <citation type="submission" date="2018-07" db="EMBL/GenBank/DDBJ databases">
        <title>Genomic Encyclopedia of Type Strains, Phase IV (KMG-IV): sequencing the most valuable type-strain genomes for metagenomic binning, comparative biology and taxonomic classification.</title>
        <authorList>
            <person name="Goeker M."/>
        </authorList>
    </citation>
    <scope>NUCLEOTIDE SEQUENCE [LARGE SCALE GENOMIC DNA]</scope>
    <source>
        <strain evidence="2 3">DSM 44952</strain>
    </source>
</reference>
<dbReference type="Proteomes" id="UP000255355">
    <property type="component" value="Unassembled WGS sequence"/>
</dbReference>
<dbReference type="InterPro" id="IPR053521">
    <property type="entry name" value="McjB-like"/>
</dbReference>
<dbReference type="RefSeq" id="WP_068012864.1">
    <property type="nucleotide sequence ID" value="NZ_QQAZ01000003.1"/>
</dbReference>
<sequence length="140" mass="15279">MTTQHSMFHDPALVPVRERAKIHLLVAVARILAKLKPARLRSVLTLLRTAAAPASFGDTSLAYEQVTAVSYACVGPRSCLLRSIAITLLCRSRGQWPTWRVGVRRLPPVAAHSWVEAEGRPVGESFTGGYYSALMSVPPD</sequence>
<dbReference type="InterPro" id="IPR032708">
    <property type="entry name" value="McjB_C"/>
</dbReference>
<accession>A0A370H928</accession>
<dbReference type="STRING" id="1210089.GCA_001613165_00261"/>
<dbReference type="Pfam" id="PF13471">
    <property type="entry name" value="Transglut_core3"/>
    <property type="match status" value="1"/>
</dbReference>
<name>A0A370H928_9NOCA</name>
<organism evidence="2 3">
    <name type="scientific">Nocardia mexicana</name>
    <dbReference type="NCBI Taxonomy" id="279262"/>
    <lineage>
        <taxon>Bacteria</taxon>
        <taxon>Bacillati</taxon>
        <taxon>Actinomycetota</taxon>
        <taxon>Actinomycetes</taxon>
        <taxon>Mycobacteriales</taxon>
        <taxon>Nocardiaceae</taxon>
        <taxon>Nocardia</taxon>
    </lineage>
</organism>
<feature type="domain" description="Microcin J25-processing protein McjB C-terminal" evidence="1">
    <location>
        <begin position="24"/>
        <end position="125"/>
    </location>
</feature>
<keyword evidence="3" id="KW-1185">Reference proteome</keyword>
<proteinExistence type="predicted"/>
<evidence type="ECO:0000313" key="2">
    <source>
        <dbReference type="EMBL" id="RDI53182.1"/>
    </source>
</evidence>
<dbReference type="AlphaFoldDB" id="A0A370H928"/>
<evidence type="ECO:0000313" key="3">
    <source>
        <dbReference type="Proteomes" id="UP000255355"/>
    </source>
</evidence>
<comment type="caution">
    <text evidence="2">The sequence shown here is derived from an EMBL/GenBank/DDBJ whole genome shotgun (WGS) entry which is preliminary data.</text>
</comment>
<evidence type="ECO:0000259" key="1">
    <source>
        <dbReference type="Pfam" id="PF13471"/>
    </source>
</evidence>
<protein>
    <submittedName>
        <fullName evidence="2">Transglutaminase superfamily protein</fullName>
    </submittedName>
</protein>
<dbReference type="EMBL" id="QQAZ01000003">
    <property type="protein sequence ID" value="RDI53182.1"/>
    <property type="molecule type" value="Genomic_DNA"/>
</dbReference>